<dbReference type="EMBL" id="CYSR01000030">
    <property type="protein sequence ID" value="CUI00888.1"/>
    <property type="molecule type" value="Genomic_DNA"/>
</dbReference>
<evidence type="ECO:0008006" key="4">
    <source>
        <dbReference type="Google" id="ProtNLM"/>
    </source>
</evidence>
<proteinExistence type="predicted"/>
<organism evidence="2 3">
    <name type="scientific">Leisingera aquaemixtae</name>
    <dbReference type="NCBI Taxonomy" id="1396826"/>
    <lineage>
        <taxon>Bacteria</taxon>
        <taxon>Pseudomonadati</taxon>
        <taxon>Pseudomonadota</taxon>
        <taxon>Alphaproteobacteria</taxon>
        <taxon>Rhodobacterales</taxon>
        <taxon>Roseobacteraceae</taxon>
        <taxon>Leisingera</taxon>
    </lineage>
</organism>
<dbReference type="STRING" id="1396826.PHA8399_03026"/>
<dbReference type="AlphaFoldDB" id="A0A0P1HCC3"/>
<evidence type="ECO:0000313" key="2">
    <source>
        <dbReference type="EMBL" id="CUI00888.1"/>
    </source>
</evidence>
<reference evidence="2 3" key="1">
    <citation type="submission" date="2015-09" db="EMBL/GenBank/DDBJ databases">
        <authorList>
            <consortium name="Swine Surveillance"/>
        </authorList>
    </citation>
    <scope>NUCLEOTIDE SEQUENCE [LARGE SCALE GENOMIC DNA]</scope>
    <source>
        <strain evidence="2 3">CECT 8399</strain>
    </source>
</reference>
<accession>A0A0P1HCC3</accession>
<keyword evidence="1" id="KW-0732">Signal</keyword>
<dbReference type="Proteomes" id="UP000051326">
    <property type="component" value="Unassembled WGS sequence"/>
</dbReference>
<evidence type="ECO:0000256" key="1">
    <source>
        <dbReference type="SAM" id="SignalP"/>
    </source>
</evidence>
<gene>
    <name evidence="2" type="ORF">PHA8399_03026</name>
</gene>
<name>A0A0P1HCC3_9RHOB</name>
<protein>
    <recommendedName>
        <fullName evidence="4">DUF2007 domain-containing protein</fullName>
    </recommendedName>
</protein>
<feature type="signal peptide" evidence="1">
    <location>
        <begin position="1"/>
        <end position="20"/>
    </location>
</feature>
<evidence type="ECO:0000313" key="3">
    <source>
        <dbReference type="Proteomes" id="UP000051326"/>
    </source>
</evidence>
<sequence>MYTVIAIAYRLSTVSVTVSALEAAGFKVFCPWINTMALLPHYSLAFGGVPVSVPAENAAEASEFLCAIHSGHLSPLETEDCEADPLPALPEKNSLWNKGANLLGYVLFGISAPWPELALSGEKASP</sequence>
<feature type="chain" id="PRO_5006064282" description="DUF2007 domain-containing protein" evidence="1">
    <location>
        <begin position="21"/>
        <end position="126"/>
    </location>
</feature>
<dbReference type="RefSeq" id="WP_058286929.1">
    <property type="nucleotide sequence ID" value="NZ_CYSR01000030.1"/>
</dbReference>